<dbReference type="RefSeq" id="WP_204841314.1">
    <property type="nucleotide sequence ID" value="NZ_JAFBCL010000001.1"/>
</dbReference>
<dbReference type="GO" id="GO:0006950">
    <property type="term" value="P:response to stress"/>
    <property type="evidence" value="ECO:0007669"/>
    <property type="project" value="TreeGrafter"/>
</dbReference>
<dbReference type="CDD" id="cd00090">
    <property type="entry name" value="HTH_ARSR"/>
    <property type="match status" value="1"/>
</dbReference>
<dbReference type="Proteomes" id="UP001195724">
    <property type="component" value="Unassembled WGS sequence"/>
</dbReference>
<dbReference type="Gene3D" id="1.10.10.10">
    <property type="entry name" value="Winged helix-like DNA-binding domain superfamily/Winged helix DNA-binding domain"/>
    <property type="match status" value="1"/>
</dbReference>
<dbReference type="InterPro" id="IPR011991">
    <property type="entry name" value="ArsR-like_HTH"/>
</dbReference>
<reference evidence="3 6" key="1">
    <citation type="submission" date="2021-01" db="EMBL/GenBank/DDBJ databases">
        <title>Sequencing the genomes of 1000 actinobacteria strains.</title>
        <authorList>
            <person name="Klenk H.-P."/>
        </authorList>
    </citation>
    <scope>NUCLEOTIDE SEQUENCE [LARGE SCALE GENOMIC DNA]</scope>
    <source>
        <strain evidence="3 6">DSM 44581</strain>
    </source>
</reference>
<proteinExistence type="predicted"/>
<dbReference type="PANTHER" id="PTHR33164:SF43">
    <property type="entry name" value="HTH-TYPE TRANSCRIPTIONAL REPRESSOR YETL"/>
    <property type="match status" value="1"/>
</dbReference>
<keyword evidence="3" id="KW-0238">DNA-binding</keyword>
<organism evidence="4 5">
    <name type="scientific">Saccharothrix algeriensis</name>
    <dbReference type="NCBI Taxonomy" id="173560"/>
    <lineage>
        <taxon>Bacteria</taxon>
        <taxon>Bacillati</taxon>
        <taxon>Actinomycetota</taxon>
        <taxon>Actinomycetes</taxon>
        <taxon>Pseudonocardiales</taxon>
        <taxon>Pseudonocardiaceae</taxon>
        <taxon>Saccharothrix</taxon>
    </lineage>
</organism>
<dbReference type="AlphaFoldDB" id="A0A8T8I1D8"/>
<dbReference type="SUPFAM" id="SSF46785">
    <property type="entry name" value="Winged helix' DNA-binding domain"/>
    <property type="match status" value="1"/>
</dbReference>
<dbReference type="InterPro" id="IPR039422">
    <property type="entry name" value="MarR/SlyA-like"/>
</dbReference>
<name>A0A8T8I1D8_9PSEU</name>
<dbReference type="PROSITE" id="PS50995">
    <property type="entry name" value="HTH_MARR_2"/>
    <property type="match status" value="1"/>
</dbReference>
<dbReference type="SMART" id="SM00347">
    <property type="entry name" value="HTH_MARR"/>
    <property type="match status" value="1"/>
</dbReference>
<evidence type="ECO:0000313" key="4">
    <source>
        <dbReference type="EMBL" id="QTR04477.1"/>
    </source>
</evidence>
<reference evidence="4" key="2">
    <citation type="submission" date="2021-04" db="EMBL/GenBank/DDBJ databases">
        <title>Saccharothrix algeriensis WGS.</title>
        <authorList>
            <person name="Stuskova K."/>
            <person name="Hakalova E."/>
            <person name="Tebbal A.B."/>
            <person name="Eichmeier A."/>
        </authorList>
    </citation>
    <scope>NUCLEOTIDE SEQUENCE</scope>
    <source>
        <strain evidence="4">NRRL B-24137</strain>
    </source>
</reference>
<feature type="region of interest" description="Disordered" evidence="1">
    <location>
        <begin position="1"/>
        <end position="25"/>
    </location>
</feature>
<evidence type="ECO:0000313" key="5">
    <source>
        <dbReference type="Proteomes" id="UP000671828"/>
    </source>
</evidence>
<dbReference type="InterPro" id="IPR000835">
    <property type="entry name" value="HTH_MarR-typ"/>
</dbReference>
<evidence type="ECO:0000259" key="2">
    <source>
        <dbReference type="PROSITE" id="PS50995"/>
    </source>
</evidence>
<dbReference type="PANTHER" id="PTHR33164">
    <property type="entry name" value="TRANSCRIPTIONAL REGULATOR, MARR FAMILY"/>
    <property type="match status" value="1"/>
</dbReference>
<dbReference type="EMBL" id="JAFBCL010000001">
    <property type="protein sequence ID" value="MBM7810328.1"/>
    <property type="molecule type" value="Genomic_DNA"/>
</dbReference>
<dbReference type="EMBL" id="CP072788">
    <property type="protein sequence ID" value="QTR04477.1"/>
    <property type="molecule type" value="Genomic_DNA"/>
</dbReference>
<dbReference type="Pfam" id="PF12802">
    <property type="entry name" value="MarR_2"/>
    <property type="match status" value="1"/>
</dbReference>
<accession>A0A8T8I1D8</accession>
<gene>
    <name evidence="4" type="ORF">J7S33_06235</name>
    <name evidence="3" type="ORF">JOE68_001193</name>
</gene>
<sequence>MRDQGGDSTQGDDADENGTDGALPAETTAVAKADTELDRRLVAALERIGHVTRTLLWRDAYSTGMSPMQAQLLLHLDTRRQAHRVGDLAAEFDVSPPTISDALAALRRKGLVAREQDPNDRRSFSFTPTPEGARVAADLTSWADPITAQLPVVTAEQKAATLRLLLTMIAGLHRQGVLAVARTCLTCRFFVRDAHPDTDLVHHCRLLDTAFSDAALRVDCAEHQAADPTG</sequence>
<evidence type="ECO:0000313" key="3">
    <source>
        <dbReference type="EMBL" id="MBM7810328.1"/>
    </source>
</evidence>
<dbReference type="GO" id="GO:0003677">
    <property type="term" value="F:DNA binding"/>
    <property type="evidence" value="ECO:0007669"/>
    <property type="project" value="UniProtKB-KW"/>
</dbReference>
<evidence type="ECO:0000256" key="1">
    <source>
        <dbReference type="SAM" id="MobiDB-lite"/>
    </source>
</evidence>
<dbReference type="InterPro" id="IPR036390">
    <property type="entry name" value="WH_DNA-bd_sf"/>
</dbReference>
<evidence type="ECO:0000313" key="6">
    <source>
        <dbReference type="Proteomes" id="UP001195724"/>
    </source>
</evidence>
<dbReference type="InterPro" id="IPR036388">
    <property type="entry name" value="WH-like_DNA-bd_sf"/>
</dbReference>
<dbReference type="GO" id="GO:0003700">
    <property type="term" value="F:DNA-binding transcription factor activity"/>
    <property type="evidence" value="ECO:0007669"/>
    <property type="project" value="InterPro"/>
</dbReference>
<dbReference type="Proteomes" id="UP000671828">
    <property type="component" value="Chromosome"/>
</dbReference>
<protein>
    <submittedName>
        <fullName evidence="3 4">MarR family transcriptional regulator</fullName>
    </submittedName>
</protein>
<keyword evidence="6" id="KW-1185">Reference proteome</keyword>
<feature type="domain" description="HTH marR-type" evidence="2">
    <location>
        <begin position="34"/>
        <end position="171"/>
    </location>
</feature>